<accession>A0A8S5VF87</accession>
<proteinExistence type="predicted"/>
<organism evidence="1">
    <name type="scientific">Siphoviridae sp. ctbxa26</name>
    <dbReference type="NCBI Taxonomy" id="2825568"/>
    <lineage>
        <taxon>Viruses</taxon>
        <taxon>Duplodnaviria</taxon>
        <taxon>Heunggongvirae</taxon>
        <taxon>Uroviricota</taxon>
        <taxon>Caudoviricetes</taxon>
    </lineage>
</organism>
<dbReference type="Pfam" id="PF05135">
    <property type="entry name" value="Phage_connect_1"/>
    <property type="match status" value="1"/>
</dbReference>
<protein>
    <submittedName>
        <fullName evidence="1">PORTAL PROTEIN, 15 PROTEIN, HEAD PROTEIN, VIRAL INFECTION, TAILED.2A</fullName>
    </submittedName>
</protein>
<dbReference type="InterPro" id="IPR021146">
    <property type="entry name" value="Phage_gp6-like_head-tail"/>
</dbReference>
<evidence type="ECO:0000313" key="1">
    <source>
        <dbReference type="EMBL" id="DAG05287.1"/>
    </source>
</evidence>
<reference evidence="1" key="1">
    <citation type="journal article" date="2021" name="Proc. Natl. Acad. Sci. U.S.A.">
        <title>A Catalog of Tens of Thousands of Viruses from Human Metagenomes Reveals Hidden Associations with Chronic Diseases.</title>
        <authorList>
            <person name="Tisza M.J."/>
            <person name="Buck C.B."/>
        </authorList>
    </citation>
    <scope>NUCLEOTIDE SEQUENCE</scope>
    <source>
        <strain evidence="1">Ctbxa26</strain>
    </source>
</reference>
<dbReference type="EMBL" id="BK016254">
    <property type="protein sequence ID" value="DAG05287.1"/>
    <property type="molecule type" value="Genomic_DNA"/>
</dbReference>
<sequence>MAIINRVKAILDGEGYNEKRLNEYVDMVVDRLCLRLGEETLPRRWETVAALCVVKLHRRYYYEGISTENDGGISVNFVDDILSEYQSEISAYKTTKGVRFL</sequence>
<name>A0A8S5VF87_9CAUD</name>